<accession>A0ABR6EVB3</accession>
<dbReference type="InterPro" id="IPR053186">
    <property type="entry name" value="QDO-related"/>
</dbReference>
<sequence>MKKKIAGIYNSNYKHAVGDAFKVINIFPNGNNLGDKMSPFYMIDYQPETYYEPSDKKRGVNVHPHRGIEPVTLVYQGAVSHSDSAGHHGIVGPGDVQWMTAGKGILHKEYFEEEFSRKGGNLQMIQVWTILPKAYKYVEPGYQTLLKEEIKKVTLEDGEVRIIAGSYQGVESPVRTYSPMNLLDVTLNAGAGMKIDCPATYNMGILILEGQLKLNDVEAGKEQFVLFENEGEVLEILAIEKAKFLILNGKPLNEPAVHKGPFVMNTQEEIDQAFADVAAGKFGYLENEEV</sequence>
<dbReference type="PIRSF" id="PIRSF006232">
    <property type="entry name" value="Pirin"/>
    <property type="match status" value="1"/>
</dbReference>
<dbReference type="CDD" id="cd02247">
    <property type="entry name" value="cupin_pirin_C"/>
    <property type="match status" value="1"/>
</dbReference>
<reference evidence="5 6" key="1">
    <citation type="submission" date="2019-11" db="EMBL/GenBank/DDBJ databases">
        <title>Description of Pedobacter sp. LMG 31462T.</title>
        <authorList>
            <person name="Carlier A."/>
            <person name="Qi S."/>
            <person name="Vandamme P."/>
        </authorList>
    </citation>
    <scope>NUCLEOTIDE SEQUENCE [LARGE SCALE GENOMIC DNA]</scope>
    <source>
        <strain evidence="5 6">LMG 31462</strain>
    </source>
</reference>
<proteinExistence type="inferred from homology"/>
<dbReference type="Pfam" id="PF02678">
    <property type="entry name" value="Pirin"/>
    <property type="match status" value="1"/>
</dbReference>
<feature type="domain" description="Pirin N-terminal" evidence="3">
    <location>
        <begin position="31"/>
        <end position="128"/>
    </location>
</feature>
<feature type="domain" description="Pirin C-terminal" evidence="4">
    <location>
        <begin position="183"/>
        <end position="283"/>
    </location>
</feature>
<organism evidence="5 6">
    <name type="scientific">Pedobacter gandavensis</name>
    <dbReference type="NCBI Taxonomy" id="2679963"/>
    <lineage>
        <taxon>Bacteria</taxon>
        <taxon>Pseudomonadati</taxon>
        <taxon>Bacteroidota</taxon>
        <taxon>Sphingobacteriia</taxon>
        <taxon>Sphingobacteriales</taxon>
        <taxon>Sphingobacteriaceae</taxon>
        <taxon>Pedobacter</taxon>
    </lineage>
</organism>
<dbReference type="InterPro" id="IPR008778">
    <property type="entry name" value="Pirin_C_dom"/>
</dbReference>
<dbReference type="Pfam" id="PF05726">
    <property type="entry name" value="Pirin_C"/>
    <property type="match status" value="1"/>
</dbReference>
<dbReference type="Gene3D" id="2.60.120.10">
    <property type="entry name" value="Jelly Rolls"/>
    <property type="match status" value="2"/>
</dbReference>
<dbReference type="InterPro" id="IPR011051">
    <property type="entry name" value="RmlC_Cupin_sf"/>
</dbReference>
<evidence type="ECO:0000313" key="5">
    <source>
        <dbReference type="EMBL" id="MBB2148906.1"/>
    </source>
</evidence>
<dbReference type="SUPFAM" id="SSF51182">
    <property type="entry name" value="RmlC-like cupins"/>
    <property type="match status" value="1"/>
</dbReference>
<evidence type="ECO:0000259" key="4">
    <source>
        <dbReference type="Pfam" id="PF05726"/>
    </source>
</evidence>
<dbReference type="PANTHER" id="PTHR43594">
    <property type="entry name" value="QUERCETIN 2,3-DIOXYGENASE"/>
    <property type="match status" value="1"/>
</dbReference>
<dbReference type="InterPro" id="IPR014710">
    <property type="entry name" value="RmlC-like_jellyroll"/>
</dbReference>
<dbReference type="InterPro" id="IPR003829">
    <property type="entry name" value="Pirin_N_dom"/>
</dbReference>
<comment type="similarity">
    <text evidence="1 2">Belongs to the pirin family.</text>
</comment>
<dbReference type="EMBL" id="WNXC01000002">
    <property type="protein sequence ID" value="MBB2148906.1"/>
    <property type="molecule type" value="Genomic_DNA"/>
</dbReference>
<evidence type="ECO:0000256" key="1">
    <source>
        <dbReference type="ARBA" id="ARBA00008416"/>
    </source>
</evidence>
<dbReference type="PANTHER" id="PTHR43594:SF1">
    <property type="entry name" value="QUERCETIN 2,3-DIOXYGENASE PA2418-RELATED"/>
    <property type="match status" value="1"/>
</dbReference>
<comment type="caution">
    <text evidence="5">The sequence shown here is derived from an EMBL/GenBank/DDBJ whole genome shotgun (WGS) entry which is preliminary data.</text>
</comment>
<evidence type="ECO:0000313" key="6">
    <source>
        <dbReference type="Proteomes" id="UP000636110"/>
    </source>
</evidence>
<dbReference type="Proteomes" id="UP000636110">
    <property type="component" value="Unassembled WGS sequence"/>
</dbReference>
<evidence type="ECO:0000259" key="3">
    <source>
        <dbReference type="Pfam" id="PF02678"/>
    </source>
</evidence>
<keyword evidence="6" id="KW-1185">Reference proteome</keyword>
<name>A0ABR6EVB3_9SPHI</name>
<protein>
    <submittedName>
        <fullName evidence="5">Pirin family protein</fullName>
    </submittedName>
</protein>
<dbReference type="RefSeq" id="WP_182955634.1">
    <property type="nucleotide sequence ID" value="NZ_WNXC01000002.1"/>
</dbReference>
<evidence type="ECO:0000256" key="2">
    <source>
        <dbReference type="RuleBase" id="RU003457"/>
    </source>
</evidence>
<dbReference type="InterPro" id="IPR012093">
    <property type="entry name" value="Pirin"/>
</dbReference>
<gene>
    <name evidence="5" type="ORF">GM920_08270</name>
</gene>
<dbReference type="CDD" id="cd02909">
    <property type="entry name" value="cupin_pirin_N"/>
    <property type="match status" value="1"/>
</dbReference>